<proteinExistence type="inferred from homology"/>
<name>A0A9D5R8L7_9FIRM</name>
<keyword evidence="2" id="KW-0808">Transferase</keyword>
<dbReference type="PANTHER" id="PTHR43085">
    <property type="entry name" value="HEXOKINASE FAMILY MEMBER"/>
    <property type="match status" value="1"/>
</dbReference>
<evidence type="ECO:0000259" key="4">
    <source>
        <dbReference type="Pfam" id="PF00294"/>
    </source>
</evidence>
<accession>A0A9D5R8L7</accession>
<comment type="similarity">
    <text evidence="1">Belongs to the carbohydrate kinase PfkB family.</text>
</comment>
<dbReference type="InterPro" id="IPR050306">
    <property type="entry name" value="PfkB_Carbo_kinase"/>
</dbReference>
<evidence type="ECO:0000256" key="1">
    <source>
        <dbReference type="ARBA" id="ARBA00010688"/>
    </source>
</evidence>
<evidence type="ECO:0000313" key="6">
    <source>
        <dbReference type="Proteomes" id="UP000806542"/>
    </source>
</evidence>
<dbReference type="GO" id="GO:0016301">
    <property type="term" value="F:kinase activity"/>
    <property type="evidence" value="ECO:0007669"/>
    <property type="project" value="UniProtKB-KW"/>
</dbReference>
<organism evidence="5 6">
    <name type="scientific">Ructibacterium gallinarum</name>
    <dbReference type="NCBI Taxonomy" id="2779355"/>
    <lineage>
        <taxon>Bacteria</taxon>
        <taxon>Bacillati</taxon>
        <taxon>Bacillota</taxon>
        <taxon>Clostridia</taxon>
        <taxon>Eubacteriales</taxon>
        <taxon>Oscillospiraceae</taxon>
        <taxon>Ructibacterium</taxon>
    </lineage>
</organism>
<evidence type="ECO:0000313" key="5">
    <source>
        <dbReference type="EMBL" id="MBE5040120.1"/>
    </source>
</evidence>
<dbReference type="Gene3D" id="3.40.1190.20">
    <property type="match status" value="1"/>
</dbReference>
<dbReference type="CDD" id="cd01166">
    <property type="entry name" value="KdgK"/>
    <property type="match status" value="1"/>
</dbReference>
<dbReference type="InterPro" id="IPR029056">
    <property type="entry name" value="Ribokinase-like"/>
</dbReference>
<comment type="caution">
    <text evidence="5">The sequence shown here is derived from an EMBL/GenBank/DDBJ whole genome shotgun (WGS) entry which is preliminary data.</text>
</comment>
<gene>
    <name evidence="5" type="ORF">INF28_06560</name>
</gene>
<dbReference type="Pfam" id="PF00294">
    <property type="entry name" value="PfkB"/>
    <property type="match status" value="1"/>
</dbReference>
<dbReference type="EMBL" id="JADCKB010000011">
    <property type="protein sequence ID" value="MBE5040120.1"/>
    <property type="molecule type" value="Genomic_DNA"/>
</dbReference>
<dbReference type="InterPro" id="IPR011611">
    <property type="entry name" value="PfkB_dom"/>
</dbReference>
<keyword evidence="6" id="KW-1185">Reference proteome</keyword>
<dbReference type="RefSeq" id="WP_226392668.1">
    <property type="nucleotide sequence ID" value="NZ_JADCKB010000011.1"/>
</dbReference>
<dbReference type="Proteomes" id="UP000806542">
    <property type="component" value="Unassembled WGS sequence"/>
</dbReference>
<evidence type="ECO:0000256" key="2">
    <source>
        <dbReference type="ARBA" id="ARBA00022679"/>
    </source>
</evidence>
<dbReference type="PANTHER" id="PTHR43085:SF57">
    <property type="entry name" value="CARBOHYDRATE KINASE PFKB DOMAIN-CONTAINING PROTEIN"/>
    <property type="match status" value="1"/>
</dbReference>
<protein>
    <submittedName>
        <fullName evidence="5">Sugar kinase</fullName>
    </submittedName>
</protein>
<sequence length="342" mass="38528">MNFIQKGKEYDMIGLGEVMLRLSPQRTDKISQSHIFEKNAGGSEFNVMSGAAMLGIRTALITKLPENKLGHYIRNMIRYGDVSDDHIVYDTSPKARLGVYYYEQGAYPRKASVIYDRAGSSMTTLSIDEIAPDIYEKTSVFHVSSISLALNEHLKSTIQELILRFKNAGVCISFDVNYRANLWDEETARKCIEGIFPYVDILFVSEETSRRMLQRKGSLDEIMKGYTSEYGCKVVATTQREVISPRIHNFGSRIYYNGEFYQEPAYKGIEVIDRIGSGDAYLSGALFGMIRYDDMQKAVEIGNAMAAVKNTVSGDMSVSSLQEIESIIKAHHATGRQDEMNR</sequence>
<evidence type="ECO:0000256" key="3">
    <source>
        <dbReference type="ARBA" id="ARBA00022777"/>
    </source>
</evidence>
<reference evidence="5" key="1">
    <citation type="submission" date="2020-10" db="EMBL/GenBank/DDBJ databases">
        <title>ChiBAC.</title>
        <authorList>
            <person name="Zenner C."/>
            <person name="Hitch T.C.A."/>
            <person name="Clavel T."/>
        </authorList>
    </citation>
    <scope>NUCLEOTIDE SEQUENCE</scope>
    <source>
        <strain evidence="5">DSM 107454</strain>
    </source>
</reference>
<dbReference type="AlphaFoldDB" id="A0A9D5R8L7"/>
<feature type="domain" description="Carbohydrate kinase PfkB" evidence="4">
    <location>
        <begin position="16"/>
        <end position="317"/>
    </location>
</feature>
<dbReference type="SUPFAM" id="SSF53613">
    <property type="entry name" value="Ribokinase-like"/>
    <property type="match status" value="1"/>
</dbReference>
<keyword evidence="3 5" id="KW-0418">Kinase</keyword>